<dbReference type="Proteomes" id="UP000437160">
    <property type="component" value="Unassembled WGS sequence"/>
</dbReference>
<reference evidence="2 3" key="1">
    <citation type="submission" date="2019-11" db="EMBL/GenBank/DDBJ databases">
        <title>Growth characteristics of pneumococcus vary with the chemical composition of the capsule and with environmental conditions.</title>
        <authorList>
            <person name="Tothpal A."/>
            <person name="Desobry K."/>
            <person name="Joshi S."/>
            <person name="Wyllie A.L."/>
            <person name="Weinberger D.M."/>
        </authorList>
    </citation>
    <scope>NUCLEOTIDE SEQUENCE [LARGE SCALE GENOMIC DNA]</scope>
    <source>
        <strain evidence="3">pnumococcus19F</strain>
    </source>
</reference>
<accession>A0A6I3UZM4</accession>
<sequence length="113" mass="13059">GDRTLDAYRDMIGGTIGKSELHGFLDYNMRLFTNDTDLNDWFIHAAKNVYVSEPQTTNPDFVNKRHRAFDGLNNGVHNRMILPLLTLKNAHMFLISTYNTMAYSSFEKYGKYT</sequence>
<gene>
    <name evidence="2" type="ORF">GM536_13045</name>
</gene>
<evidence type="ECO:0000259" key="1">
    <source>
        <dbReference type="Pfam" id="PF07580"/>
    </source>
</evidence>
<feature type="non-terminal residue" evidence="2">
    <location>
        <position position="1"/>
    </location>
</feature>
<dbReference type="Pfam" id="PF07580">
    <property type="entry name" value="Peptidase_M26_C"/>
    <property type="match status" value="1"/>
</dbReference>
<feature type="non-terminal residue" evidence="2">
    <location>
        <position position="113"/>
    </location>
</feature>
<dbReference type="GO" id="GO:0005576">
    <property type="term" value="C:extracellular region"/>
    <property type="evidence" value="ECO:0007669"/>
    <property type="project" value="InterPro"/>
</dbReference>
<organism evidence="2 3">
    <name type="scientific">Streptococcus pneumoniae</name>
    <dbReference type="NCBI Taxonomy" id="1313"/>
    <lineage>
        <taxon>Bacteria</taxon>
        <taxon>Bacillati</taxon>
        <taxon>Bacillota</taxon>
        <taxon>Bacilli</taxon>
        <taxon>Lactobacillales</taxon>
        <taxon>Streptococcaceae</taxon>
        <taxon>Streptococcus</taxon>
    </lineage>
</organism>
<dbReference type="InterPro" id="IPR011505">
    <property type="entry name" value="Peptidase_M26_C_dom"/>
</dbReference>
<dbReference type="AlphaFoldDB" id="A0A6I3UZM4"/>
<protein>
    <recommendedName>
        <fullName evidence="1">Peptidase M26 C-terminal domain-containing protein</fullName>
    </recommendedName>
</protein>
<evidence type="ECO:0000313" key="2">
    <source>
        <dbReference type="EMBL" id="MTV99939.1"/>
    </source>
</evidence>
<dbReference type="GO" id="GO:0008270">
    <property type="term" value="F:zinc ion binding"/>
    <property type="evidence" value="ECO:0007669"/>
    <property type="project" value="InterPro"/>
</dbReference>
<dbReference type="GO" id="GO:0004222">
    <property type="term" value="F:metalloendopeptidase activity"/>
    <property type="evidence" value="ECO:0007669"/>
    <property type="project" value="InterPro"/>
</dbReference>
<name>A0A6I3UZM4_STREE</name>
<evidence type="ECO:0000313" key="3">
    <source>
        <dbReference type="Proteomes" id="UP000437160"/>
    </source>
</evidence>
<dbReference type="RefSeq" id="WP_155482519.1">
    <property type="nucleotide sequence ID" value="NZ_WNIA01000481.1"/>
</dbReference>
<comment type="caution">
    <text evidence="2">The sequence shown here is derived from an EMBL/GenBank/DDBJ whole genome shotgun (WGS) entry which is preliminary data.</text>
</comment>
<feature type="domain" description="Peptidase M26 C-terminal" evidence="1">
    <location>
        <begin position="1"/>
        <end position="110"/>
    </location>
</feature>
<proteinExistence type="predicted"/>
<dbReference type="EMBL" id="WNIA01000481">
    <property type="protein sequence ID" value="MTV99939.1"/>
    <property type="molecule type" value="Genomic_DNA"/>
</dbReference>